<proteinExistence type="predicted"/>
<evidence type="ECO:0000313" key="3">
    <source>
        <dbReference type="Proteomes" id="UP000007753"/>
    </source>
</evidence>
<feature type="chain" id="PRO_5003068324" description="Outer membrane protein beta-barrel domain-containing protein" evidence="1">
    <location>
        <begin position="28"/>
        <end position="241"/>
    </location>
</feature>
<keyword evidence="3" id="KW-1185">Reference proteome</keyword>
<reference evidence="2 3" key="1">
    <citation type="journal article" date="2010" name="J. Bacteriol.">
        <title>Complete genome sequence of the representative gamma-hexachlorocyclohexane-degrading bacterium Sphingobium japonicum UT26.</title>
        <authorList>
            <person name="Nagata Y."/>
            <person name="Ohtsubo Y."/>
            <person name="Endo R."/>
            <person name="Ichikawa N."/>
            <person name="Ankai A."/>
            <person name="Oguchi A."/>
            <person name="Fukui S."/>
            <person name="Fujita N."/>
            <person name="Tsuda M."/>
        </authorList>
    </citation>
    <scope>NUCLEOTIDE SEQUENCE [LARGE SCALE GENOMIC DNA]</scope>
    <source>
        <strain evidence="3">DSM 16413 / CCM 7287 / MTCC 6362 / UT26 / NBRC 101211 / UT26S</strain>
    </source>
</reference>
<name>D4YZJ5_SPHIU</name>
<dbReference type="STRING" id="452662.SJA_C1-09430"/>
<dbReference type="Pfam" id="PF09694">
    <property type="entry name" value="Gcw_chp"/>
    <property type="match status" value="1"/>
</dbReference>
<dbReference type="AlphaFoldDB" id="D4YZJ5"/>
<protein>
    <recommendedName>
        <fullName evidence="4">Outer membrane protein beta-barrel domain-containing protein</fullName>
    </recommendedName>
</protein>
<evidence type="ECO:0008006" key="4">
    <source>
        <dbReference type="Google" id="ProtNLM"/>
    </source>
</evidence>
<dbReference type="NCBIfam" id="TIGR02001">
    <property type="entry name" value="gcw_chp"/>
    <property type="match status" value="1"/>
</dbReference>
<dbReference type="Proteomes" id="UP000007753">
    <property type="component" value="Chromosome 1"/>
</dbReference>
<evidence type="ECO:0000313" key="2">
    <source>
        <dbReference type="EMBL" id="BAI95777.1"/>
    </source>
</evidence>
<dbReference type="HOGENOM" id="CLU_074587_3_0_5"/>
<accession>D4YZJ5</accession>
<feature type="signal peptide" evidence="1">
    <location>
        <begin position="1"/>
        <end position="27"/>
    </location>
</feature>
<evidence type="ECO:0000256" key="1">
    <source>
        <dbReference type="SAM" id="SignalP"/>
    </source>
</evidence>
<organism evidence="2 3">
    <name type="scientific">Sphingobium indicum (strain DSM 16413 / CCM 7287 / MTCC 6362 / UT26 / NBRC 101211 / UT26S)</name>
    <name type="common">Sphingobium japonicum</name>
    <dbReference type="NCBI Taxonomy" id="452662"/>
    <lineage>
        <taxon>Bacteria</taxon>
        <taxon>Pseudomonadati</taxon>
        <taxon>Pseudomonadota</taxon>
        <taxon>Alphaproteobacteria</taxon>
        <taxon>Sphingomonadales</taxon>
        <taxon>Sphingomonadaceae</taxon>
        <taxon>Sphingobium</taxon>
    </lineage>
</organism>
<gene>
    <name evidence="2" type="ordered locus">SJA_C1-09430</name>
</gene>
<sequence>MKRYWKMAMLLAAGAAALTAGSMQAQAQDAGSEPVILTGGVTFLTDYRLRGASLSDNKPVIQGVVSAKIPVAGAFSIYGGIWGSSLDKDAGGGAMETDFFGGVQADVGDVNIRARYLRLVFHDIDDLDFDQYEFGINAPVGPVTGGAGVIHDEYNGGGHSTYVYGSARYAVPKTGLALRGLLGYEDGTNWDDKVNWQLGAFYTYKAVTFGIDYVDTNRYSANSRGGNRAKGAALFSIGAVF</sequence>
<dbReference type="EMBL" id="AP010803">
    <property type="protein sequence ID" value="BAI95777.1"/>
    <property type="molecule type" value="Genomic_DNA"/>
</dbReference>
<dbReference type="eggNOG" id="ENOG50319I8">
    <property type="taxonomic scope" value="Bacteria"/>
</dbReference>
<dbReference type="KEGG" id="sjp:SJA_C1-09430"/>
<dbReference type="InterPro" id="IPR010239">
    <property type="entry name" value="CHP02001"/>
</dbReference>
<keyword evidence="1" id="KW-0732">Signal</keyword>